<protein>
    <submittedName>
        <fullName evidence="1">Uncharacterized protein</fullName>
    </submittedName>
</protein>
<organism evidence="1 2">
    <name type="scientific">Bemisia tabaci</name>
    <name type="common">Sweetpotato whitefly</name>
    <name type="synonym">Aleurodes tabaci</name>
    <dbReference type="NCBI Taxonomy" id="7038"/>
    <lineage>
        <taxon>Eukaryota</taxon>
        <taxon>Metazoa</taxon>
        <taxon>Ecdysozoa</taxon>
        <taxon>Arthropoda</taxon>
        <taxon>Hexapoda</taxon>
        <taxon>Insecta</taxon>
        <taxon>Pterygota</taxon>
        <taxon>Neoptera</taxon>
        <taxon>Paraneoptera</taxon>
        <taxon>Hemiptera</taxon>
        <taxon>Sternorrhyncha</taxon>
        <taxon>Aleyrodoidea</taxon>
        <taxon>Aleyrodidae</taxon>
        <taxon>Aleyrodinae</taxon>
        <taxon>Bemisia</taxon>
    </lineage>
</organism>
<proteinExistence type="predicted"/>
<accession>A0A9P0A010</accession>
<dbReference type="Proteomes" id="UP001152759">
    <property type="component" value="Chromosome 1"/>
</dbReference>
<keyword evidence="2" id="KW-1185">Reference proteome</keyword>
<evidence type="ECO:0000313" key="2">
    <source>
        <dbReference type="Proteomes" id="UP001152759"/>
    </source>
</evidence>
<name>A0A9P0A010_BEMTA</name>
<dbReference type="EMBL" id="OU963862">
    <property type="protein sequence ID" value="CAH0381191.1"/>
    <property type="molecule type" value="Genomic_DNA"/>
</dbReference>
<reference evidence="1" key="1">
    <citation type="submission" date="2021-12" db="EMBL/GenBank/DDBJ databases">
        <authorList>
            <person name="King R."/>
        </authorList>
    </citation>
    <scope>NUCLEOTIDE SEQUENCE</scope>
</reference>
<evidence type="ECO:0000313" key="1">
    <source>
        <dbReference type="EMBL" id="CAH0381191.1"/>
    </source>
</evidence>
<gene>
    <name evidence="1" type="ORF">BEMITA_LOCUS863</name>
</gene>
<sequence>MQQPRVLRKIEVCSANSVIVFGGYPKDIIRCSTKRPGTWRRGQASSVEIKFHESMVPVTSRANFLKSGKNKSRLIQRLMKRFRAETMSVFQAEEVTDTIK</sequence>
<dbReference type="AlphaFoldDB" id="A0A9P0A010"/>